<organism evidence="1 2">
    <name type="scientific">Meloidogyne hapla</name>
    <name type="common">Root-knot nematode worm</name>
    <dbReference type="NCBI Taxonomy" id="6305"/>
    <lineage>
        <taxon>Eukaryota</taxon>
        <taxon>Metazoa</taxon>
        <taxon>Ecdysozoa</taxon>
        <taxon>Nematoda</taxon>
        <taxon>Chromadorea</taxon>
        <taxon>Rhabditida</taxon>
        <taxon>Tylenchina</taxon>
        <taxon>Tylenchomorpha</taxon>
        <taxon>Tylenchoidea</taxon>
        <taxon>Meloidogynidae</taxon>
        <taxon>Meloidogyninae</taxon>
        <taxon>Meloidogyne</taxon>
    </lineage>
</organism>
<evidence type="ECO:0000313" key="2">
    <source>
        <dbReference type="WBParaSite" id="MhA1_Contig1358.frz3.gene14"/>
    </source>
</evidence>
<dbReference type="AlphaFoldDB" id="A0A1I8B535"/>
<keyword evidence="1" id="KW-1185">Reference proteome</keyword>
<proteinExistence type="predicted"/>
<name>A0A1I8B535_MELHA</name>
<evidence type="ECO:0000313" key="1">
    <source>
        <dbReference type="Proteomes" id="UP000095281"/>
    </source>
</evidence>
<accession>A0A1I8B535</accession>
<dbReference type="Proteomes" id="UP000095281">
    <property type="component" value="Unplaced"/>
</dbReference>
<protein>
    <submittedName>
        <fullName evidence="2">FTH domain-containing protein</fullName>
    </submittedName>
</protein>
<dbReference type="WBParaSite" id="MhA1_Contig1358.frz3.gene14">
    <property type="protein sequence ID" value="MhA1_Contig1358.frz3.gene14"/>
    <property type="gene ID" value="MhA1_Contig1358.frz3.gene14"/>
</dbReference>
<reference evidence="2" key="1">
    <citation type="submission" date="2016-11" db="UniProtKB">
        <authorList>
            <consortium name="WormBaseParasite"/>
        </authorList>
    </citation>
    <scope>IDENTIFICATION</scope>
</reference>
<sequence length="190" mass="21821">MVEPINVWHLNQIEVHLAPNLLSLGLVLESQKTTLDAFLSLVLKCGKLECLRINLFDQIFERSLENGQKQFLPSSLQQLFIEDYSYSGLNAIRQTCSGLCFTDFLKITSNCTNLEHSDFEWSSDLNPNDLLQLYNLKKLSSLSIQILLTDEYGSIPFHEYTFGGRKFDDFFFELLANLNSINTLKVRNNL</sequence>